<organism evidence="1 2">
    <name type="scientific">Tumebacillus avium</name>
    <dbReference type="NCBI Taxonomy" id="1903704"/>
    <lineage>
        <taxon>Bacteria</taxon>
        <taxon>Bacillati</taxon>
        <taxon>Bacillota</taxon>
        <taxon>Bacilli</taxon>
        <taxon>Bacillales</taxon>
        <taxon>Alicyclobacillaceae</taxon>
        <taxon>Tumebacillus</taxon>
    </lineage>
</organism>
<evidence type="ECO:0000313" key="1">
    <source>
        <dbReference type="EMBL" id="ARU63125.1"/>
    </source>
</evidence>
<accession>A0A1Y0IUG1</accession>
<keyword evidence="2" id="KW-1185">Reference proteome</keyword>
<dbReference type="OrthoDB" id="9853073at2"/>
<dbReference type="RefSeq" id="WP_087458473.1">
    <property type="nucleotide sequence ID" value="NZ_CP021434.1"/>
</dbReference>
<dbReference type="EMBL" id="CP021434">
    <property type="protein sequence ID" value="ARU63125.1"/>
    <property type="molecule type" value="Genomic_DNA"/>
</dbReference>
<dbReference type="SUPFAM" id="SSF48452">
    <property type="entry name" value="TPR-like"/>
    <property type="match status" value="1"/>
</dbReference>
<dbReference type="Gene3D" id="1.25.40.10">
    <property type="entry name" value="Tetratricopeptide repeat domain"/>
    <property type="match status" value="1"/>
</dbReference>
<evidence type="ECO:0000313" key="2">
    <source>
        <dbReference type="Proteomes" id="UP000195437"/>
    </source>
</evidence>
<sequence>MLSTTYHFLFDVEPALVCAHPDLDGLHCLAERLYQKGKLQQAEQLFLQALAHPELDVHTETKVSVLEHLGLIATRNKLYEDAVQYFELALQAIDQA</sequence>
<evidence type="ECO:0008006" key="3">
    <source>
        <dbReference type="Google" id="ProtNLM"/>
    </source>
</evidence>
<dbReference type="InterPro" id="IPR011990">
    <property type="entry name" value="TPR-like_helical_dom_sf"/>
</dbReference>
<dbReference type="Pfam" id="PF13374">
    <property type="entry name" value="TPR_10"/>
    <property type="match status" value="1"/>
</dbReference>
<dbReference type="KEGG" id="tum:CBW65_20680"/>
<proteinExistence type="predicted"/>
<reference evidence="2" key="1">
    <citation type="submission" date="2017-05" db="EMBL/GenBank/DDBJ databases">
        <authorList>
            <person name="Sung H."/>
        </authorList>
    </citation>
    <scope>NUCLEOTIDE SEQUENCE [LARGE SCALE GENOMIC DNA]</scope>
    <source>
        <strain evidence="2">AR23208</strain>
    </source>
</reference>
<gene>
    <name evidence="1" type="ORF">CBW65_20680</name>
</gene>
<dbReference type="AlphaFoldDB" id="A0A1Y0IUG1"/>
<name>A0A1Y0IUG1_9BACL</name>
<protein>
    <recommendedName>
        <fullName evidence="3">Tetratrico peptide repeat group 5 domain-containing protein</fullName>
    </recommendedName>
</protein>
<dbReference type="Proteomes" id="UP000195437">
    <property type="component" value="Chromosome"/>
</dbReference>